<evidence type="ECO:0000313" key="13">
    <source>
        <dbReference type="EMBL" id="VDM78865.1"/>
    </source>
</evidence>
<dbReference type="GO" id="GO:0008250">
    <property type="term" value="C:oligosaccharyltransferase complex"/>
    <property type="evidence" value="ECO:0007669"/>
    <property type="project" value="UniProtKB-UniRule"/>
</dbReference>
<comment type="subunit">
    <text evidence="11">Component of the oligosaccharyltransferase (OST) complex.</text>
</comment>
<keyword evidence="6" id="KW-0812">Transmembrane</keyword>
<evidence type="ECO:0000256" key="8">
    <source>
        <dbReference type="ARBA" id="ARBA00022824"/>
    </source>
</evidence>
<comment type="similarity">
    <text evidence="4 11">Belongs to the OST1 family.</text>
</comment>
<evidence type="ECO:0000256" key="6">
    <source>
        <dbReference type="ARBA" id="ARBA00022692"/>
    </source>
</evidence>
<reference evidence="13 14" key="1">
    <citation type="submission" date="2018-11" db="EMBL/GenBank/DDBJ databases">
        <authorList>
            <consortium name="Pathogen Informatics"/>
        </authorList>
    </citation>
    <scope>NUCLEOTIDE SEQUENCE [LARGE SCALE GENOMIC DNA]</scope>
</reference>
<evidence type="ECO:0000256" key="4">
    <source>
        <dbReference type="ARBA" id="ARBA00008905"/>
    </source>
</evidence>
<accession>A0A3P7L7W8</accession>
<dbReference type="PANTHER" id="PTHR21049">
    <property type="entry name" value="RIBOPHORIN I"/>
    <property type="match status" value="1"/>
</dbReference>
<sequence length="72" mass="7787">MLVLPLVLVVGVALAADWKVTNVDRTIDLTSQIVKVSSQLTLVNTGSSDANYVEVLLSSKENEHLSYISAQE</sequence>
<organism evidence="13 14">
    <name type="scientific">Strongylus vulgaris</name>
    <name type="common">Blood worm</name>
    <dbReference type="NCBI Taxonomy" id="40348"/>
    <lineage>
        <taxon>Eukaryota</taxon>
        <taxon>Metazoa</taxon>
        <taxon>Ecdysozoa</taxon>
        <taxon>Nematoda</taxon>
        <taxon>Chromadorea</taxon>
        <taxon>Rhabditida</taxon>
        <taxon>Rhabditina</taxon>
        <taxon>Rhabditomorpha</taxon>
        <taxon>Strongyloidea</taxon>
        <taxon>Strongylidae</taxon>
        <taxon>Strongylus</taxon>
    </lineage>
</organism>
<comment type="pathway">
    <text evidence="3 11">Protein modification; protein glycosylation.</text>
</comment>
<feature type="chain" id="PRO_5018065530" description="Dolichyl-diphosphooligosaccharide--protein glycosyltransferase subunit 1" evidence="12">
    <location>
        <begin position="16"/>
        <end position="72"/>
    </location>
</feature>
<dbReference type="UniPathway" id="UPA00378"/>
<keyword evidence="14" id="KW-1185">Reference proteome</keyword>
<proteinExistence type="inferred from homology"/>
<keyword evidence="10" id="KW-0472">Membrane</keyword>
<evidence type="ECO:0000256" key="3">
    <source>
        <dbReference type="ARBA" id="ARBA00004922"/>
    </source>
</evidence>
<dbReference type="AlphaFoldDB" id="A0A3P7L7W8"/>
<feature type="non-terminal residue" evidence="13">
    <location>
        <position position="72"/>
    </location>
</feature>
<gene>
    <name evidence="13" type="ORF">SVUK_LOCUS13863</name>
</gene>
<evidence type="ECO:0000256" key="2">
    <source>
        <dbReference type="ARBA" id="ARBA00004115"/>
    </source>
</evidence>
<keyword evidence="9" id="KW-1133">Transmembrane helix</keyword>
<evidence type="ECO:0000256" key="12">
    <source>
        <dbReference type="SAM" id="SignalP"/>
    </source>
</evidence>
<name>A0A3P7L7W8_STRVU</name>
<protein>
    <recommendedName>
        <fullName evidence="5 11">Dolichyl-diphosphooligosaccharide--protein glycosyltransferase subunit 1</fullName>
    </recommendedName>
</protein>
<evidence type="ECO:0000256" key="9">
    <source>
        <dbReference type="ARBA" id="ARBA00022989"/>
    </source>
</evidence>
<dbReference type="Proteomes" id="UP000270094">
    <property type="component" value="Unassembled WGS sequence"/>
</dbReference>
<evidence type="ECO:0000313" key="14">
    <source>
        <dbReference type="Proteomes" id="UP000270094"/>
    </source>
</evidence>
<dbReference type="PANTHER" id="PTHR21049:SF0">
    <property type="entry name" value="DOLICHYL-DIPHOSPHOOLIGOSACCHARIDE--PROTEIN GLYCOSYLTRANSFERASE SUBUNIT 1"/>
    <property type="match status" value="1"/>
</dbReference>
<evidence type="ECO:0000256" key="10">
    <source>
        <dbReference type="ARBA" id="ARBA00023136"/>
    </source>
</evidence>
<keyword evidence="8 11" id="KW-0256">Endoplasmic reticulum</keyword>
<comment type="subcellular location">
    <subcellularLocation>
        <location evidence="2 11">Endoplasmic reticulum membrane</location>
        <topology evidence="2 11">Single-pass type I membrane protein</topology>
    </subcellularLocation>
</comment>
<dbReference type="EMBL" id="UYYB01103183">
    <property type="protein sequence ID" value="VDM78865.1"/>
    <property type="molecule type" value="Genomic_DNA"/>
</dbReference>
<evidence type="ECO:0000256" key="11">
    <source>
        <dbReference type="RuleBase" id="RU361143"/>
    </source>
</evidence>
<comment type="function">
    <text evidence="1 11">Subunit of the oligosaccharyl transferase (OST) complex that catalyzes the initial transfer of a defined glycan (Glc(3)Man(9)GlcNAc(2) in eukaryotes) from the lipid carrier dolichol-pyrophosphate to an asparagine residue within an Asn-X-Ser/Thr consensus motif in nascent polypeptide chains, the first step in protein N-glycosylation. N-glycosylation occurs cotranslationally and the complex associates with the Sec61 complex at the channel-forming translocon complex that mediates protein translocation across the endoplasmic reticulum (ER). All subunits are required for a maximal enzyme activity.</text>
</comment>
<dbReference type="OrthoDB" id="310030at2759"/>
<evidence type="ECO:0000256" key="5">
    <source>
        <dbReference type="ARBA" id="ARBA00017611"/>
    </source>
</evidence>
<feature type="signal peptide" evidence="12">
    <location>
        <begin position="1"/>
        <end position="15"/>
    </location>
</feature>
<evidence type="ECO:0000256" key="7">
    <source>
        <dbReference type="ARBA" id="ARBA00022729"/>
    </source>
</evidence>
<dbReference type="Pfam" id="PF04597">
    <property type="entry name" value="Ribophorin_I"/>
    <property type="match status" value="1"/>
</dbReference>
<dbReference type="GO" id="GO:0018279">
    <property type="term" value="P:protein N-linked glycosylation via asparagine"/>
    <property type="evidence" value="ECO:0007669"/>
    <property type="project" value="TreeGrafter"/>
</dbReference>
<keyword evidence="7 12" id="KW-0732">Signal</keyword>
<dbReference type="InterPro" id="IPR007676">
    <property type="entry name" value="Ribophorin_I"/>
</dbReference>
<evidence type="ECO:0000256" key="1">
    <source>
        <dbReference type="ARBA" id="ARBA00002791"/>
    </source>
</evidence>